<keyword evidence="2" id="KW-1185">Reference proteome</keyword>
<accession>A0A401X6S0</accession>
<evidence type="ECO:0000313" key="1">
    <source>
        <dbReference type="EMBL" id="GCD63622.1"/>
    </source>
</evidence>
<dbReference type="AlphaFoldDB" id="A0A401X6S0"/>
<dbReference type="Proteomes" id="UP000287385">
    <property type="component" value="Unassembled WGS sequence"/>
</dbReference>
<protein>
    <submittedName>
        <fullName evidence="1">Uncharacterized protein</fullName>
    </submittedName>
</protein>
<name>A0A401X6S0_ACEPA</name>
<dbReference type="EMBL" id="BDEV01000114">
    <property type="protein sequence ID" value="GCD63622.1"/>
    <property type="molecule type" value="Genomic_DNA"/>
</dbReference>
<gene>
    <name evidence="1" type="ORF">NBRC3278_2715</name>
</gene>
<sequence>MHAHTGTIGLQAGEHVRKSSGYIVVNSSEPKFFKENLHGL</sequence>
<comment type="caution">
    <text evidence="1">The sequence shown here is derived from an EMBL/GenBank/DDBJ whole genome shotgun (WGS) entry which is preliminary data.</text>
</comment>
<proteinExistence type="predicted"/>
<evidence type="ECO:0000313" key="2">
    <source>
        <dbReference type="Proteomes" id="UP000287385"/>
    </source>
</evidence>
<reference evidence="1 2" key="1">
    <citation type="submission" date="2016-06" db="EMBL/GenBank/DDBJ databases">
        <title>Acetobacter pasteurianus NBRC 3278 whole genome sequencing project.</title>
        <authorList>
            <person name="Matsutani M."/>
            <person name="Shiwa Y."/>
            <person name="Okamoto-Kainuma A."/>
            <person name="Ishikawa M."/>
            <person name="Koizumi Y."/>
            <person name="Yoshikawa H."/>
            <person name="Yakushi T."/>
            <person name="Matsushita K."/>
        </authorList>
    </citation>
    <scope>NUCLEOTIDE SEQUENCE [LARGE SCALE GENOMIC DNA]</scope>
    <source>
        <strain evidence="1 2">NBRC 3278</strain>
    </source>
</reference>
<organism evidence="1 2">
    <name type="scientific">Acetobacter pasteurianus NBRC 3278</name>
    <dbReference type="NCBI Taxonomy" id="1226660"/>
    <lineage>
        <taxon>Bacteria</taxon>
        <taxon>Pseudomonadati</taxon>
        <taxon>Pseudomonadota</taxon>
        <taxon>Alphaproteobacteria</taxon>
        <taxon>Acetobacterales</taxon>
        <taxon>Acetobacteraceae</taxon>
        <taxon>Acetobacter</taxon>
    </lineage>
</organism>